<name>A0A430QKF6_SCHBO</name>
<accession>A0A430QKF6</accession>
<reference evidence="2 3" key="1">
    <citation type="journal article" date="2019" name="PLoS Pathog.">
        <title>Genome sequence of the bovine parasite Schistosoma bovis Tanzania.</title>
        <authorList>
            <person name="Oey H."/>
            <person name="Zakrzewski M."/>
            <person name="Gobert G."/>
            <person name="Gravermann K."/>
            <person name="Stoye J."/>
            <person name="Jones M."/>
            <person name="Mcmanus D."/>
            <person name="Krause L."/>
        </authorList>
    </citation>
    <scope>NUCLEOTIDE SEQUENCE [LARGE SCALE GENOMIC DNA]</scope>
    <source>
        <strain evidence="2 3">TAN1997</strain>
    </source>
</reference>
<dbReference type="Proteomes" id="UP000290809">
    <property type="component" value="Unassembled WGS sequence"/>
</dbReference>
<feature type="compositionally biased region" description="Polar residues" evidence="1">
    <location>
        <begin position="598"/>
        <end position="609"/>
    </location>
</feature>
<feature type="region of interest" description="Disordered" evidence="1">
    <location>
        <begin position="598"/>
        <end position="633"/>
    </location>
</feature>
<dbReference type="EMBL" id="QMKO01001603">
    <property type="protein sequence ID" value="RTG88180.1"/>
    <property type="molecule type" value="Genomic_DNA"/>
</dbReference>
<evidence type="ECO:0000256" key="1">
    <source>
        <dbReference type="SAM" id="MobiDB-lite"/>
    </source>
</evidence>
<keyword evidence="3" id="KW-1185">Reference proteome</keyword>
<dbReference type="AlphaFoldDB" id="A0A430QKF6"/>
<feature type="region of interest" description="Disordered" evidence="1">
    <location>
        <begin position="504"/>
        <end position="529"/>
    </location>
</feature>
<feature type="region of interest" description="Disordered" evidence="1">
    <location>
        <begin position="919"/>
        <end position="945"/>
    </location>
</feature>
<sequence>MISIGRLIEGIVPVRVSGKLRCISFRHFEEMTKWDDILKANLKCSYFHADLIVAPKNSILYSYARHRRRFPLIQGPKNQIFTSLRKLYPTLCSNSSDGYLHVTRDRICFTTGPGCSHPRLLATWTFDNDEIVQCGTARVQNAVRGSFTDPPSLFFLTAFPDHPEAPGSHLFLSNRATDLCDMIEHTNQAAVYQADWRRLTCLASLIDPSDCSKKCHSDQTISLCNPIHPVTSRVYSNATQNAAIISPTKNLDKWVNDEVPMIDSPPSSNKLTTRNTVAQMKINSDESSKKVKEEIHVDSVNDRKIWWVLLIIVNTFKVHDISFLSMLTPNLIHTLVTHTVYGNVIFVTGEGKSEPYLVTLPSQPLDTLKLKELLCQPYCSFCFKDLPCTCSGLLSLSSDSHDSCDNGFHKKTCSNKNICLICSEKLTKDNISNDTFLSNNCSQQDNNIHSGIPYNKTQCNFISADKNENHNNVTTDGLTTEQMELNLKYSPRTLFSVSEQNVFKPLTDSPGRSSTVSPSQDVRRRKRLPSSWSTISRTLINNGDTSANITQCNIRPIRRHQTELNRCLSNGNSPQHTYISSLTTPTIIPGSQYARTRQHTASTCESTTPYHKDSSNSYSSPCSPTTNKQGSIKSPLVSLSPSFTPLWADAPTYAKPKTGKHYVSREVIQALRIDQQQQFSSGSNNVKGFGSCSQMNSSDNVCHNENHSSESGSTLTCLTEAFDGNATFQYKQQSSKDPAQFKTSVFCPVTTNVSDSKFLFQTTSNRFMASQSDKSLTNSGPYINMFPNNLHVGLKPLSEKNSSILTSSTSTQSVHSYNVGNKQQDVDQITNNNSNTFKLPVDTDIVFKNPKHYVNLLGLQKSGFTVLNHSNATVYYINFSSNNSERRCFAEPTSVQLSISDSSLVPRVPASLPILSSSFLERPPTPPRLTTSTNNVTSNGTSSIPKTPQLHYAHLTLSDKENSSMTNMCHYKTSDDIMNDGNICKNKPSLHSSQSLQCALSSGPNCSETEFLECSCNLVGNNCHDCSSQGVNYVTIDMRQTKALSELEQELRISTGLVRNAGCHIPWSECALHNQNCDNVKTGNRFTVLRRHFTIPCSLPGYFARKKDD</sequence>
<feature type="compositionally biased region" description="Polar residues" evidence="1">
    <location>
        <begin position="510"/>
        <end position="520"/>
    </location>
</feature>
<organism evidence="2 3">
    <name type="scientific">Schistosoma bovis</name>
    <name type="common">Blood fluke</name>
    <dbReference type="NCBI Taxonomy" id="6184"/>
    <lineage>
        <taxon>Eukaryota</taxon>
        <taxon>Metazoa</taxon>
        <taxon>Spiralia</taxon>
        <taxon>Lophotrochozoa</taxon>
        <taxon>Platyhelminthes</taxon>
        <taxon>Trematoda</taxon>
        <taxon>Digenea</taxon>
        <taxon>Strigeidida</taxon>
        <taxon>Schistosomatoidea</taxon>
        <taxon>Schistosomatidae</taxon>
        <taxon>Schistosoma</taxon>
    </lineage>
</organism>
<gene>
    <name evidence="2" type="ORF">DC041_0002373</name>
</gene>
<feature type="non-terminal residue" evidence="2">
    <location>
        <position position="1109"/>
    </location>
</feature>
<evidence type="ECO:0000313" key="3">
    <source>
        <dbReference type="Proteomes" id="UP000290809"/>
    </source>
</evidence>
<proteinExistence type="predicted"/>
<comment type="caution">
    <text evidence="2">The sequence shown here is derived from an EMBL/GenBank/DDBJ whole genome shotgun (WGS) entry which is preliminary data.</text>
</comment>
<feature type="compositionally biased region" description="Low complexity" evidence="1">
    <location>
        <begin position="615"/>
        <end position="627"/>
    </location>
</feature>
<feature type="compositionally biased region" description="Low complexity" evidence="1">
    <location>
        <begin position="928"/>
        <end position="943"/>
    </location>
</feature>
<protein>
    <submittedName>
        <fullName evidence="2">Uncharacterized protein</fullName>
    </submittedName>
</protein>
<evidence type="ECO:0000313" key="2">
    <source>
        <dbReference type="EMBL" id="RTG88180.1"/>
    </source>
</evidence>